<evidence type="ECO:0000256" key="3">
    <source>
        <dbReference type="ARBA" id="ARBA00022989"/>
    </source>
</evidence>
<feature type="transmembrane region" description="Helical" evidence="5">
    <location>
        <begin position="219"/>
        <end position="244"/>
    </location>
</feature>
<dbReference type="GO" id="GO:0005886">
    <property type="term" value="C:plasma membrane"/>
    <property type="evidence" value="ECO:0007669"/>
    <property type="project" value="UniProtKB-SubCell"/>
</dbReference>
<dbReference type="Proteomes" id="UP000502508">
    <property type="component" value="Chromosome"/>
</dbReference>
<feature type="transmembrane region" description="Helical" evidence="5">
    <location>
        <begin position="81"/>
        <end position="98"/>
    </location>
</feature>
<feature type="transmembrane region" description="Helical" evidence="5">
    <location>
        <begin position="279"/>
        <end position="296"/>
    </location>
</feature>
<dbReference type="GO" id="GO:0022857">
    <property type="term" value="F:transmembrane transporter activity"/>
    <property type="evidence" value="ECO:0007669"/>
    <property type="project" value="InterPro"/>
</dbReference>
<keyword evidence="8" id="KW-1185">Reference proteome</keyword>
<protein>
    <submittedName>
        <fullName evidence="7">MFS transporter</fullName>
    </submittedName>
</protein>
<evidence type="ECO:0000256" key="4">
    <source>
        <dbReference type="ARBA" id="ARBA00023136"/>
    </source>
</evidence>
<evidence type="ECO:0000256" key="5">
    <source>
        <dbReference type="SAM" id="Phobius"/>
    </source>
</evidence>
<comment type="subcellular location">
    <subcellularLocation>
        <location evidence="1">Cell membrane</location>
        <topology evidence="1">Multi-pass membrane protein</topology>
    </subcellularLocation>
</comment>
<dbReference type="EMBL" id="AP022870">
    <property type="protein sequence ID" value="BCB76094.1"/>
    <property type="molecule type" value="Genomic_DNA"/>
</dbReference>
<feature type="transmembrane region" description="Helical" evidence="5">
    <location>
        <begin position="173"/>
        <end position="192"/>
    </location>
</feature>
<feature type="transmembrane region" description="Helical" evidence="5">
    <location>
        <begin position="53"/>
        <end position="74"/>
    </location>
</feature>
<feature type="transmembrane region" description="Helical" evidence="5">
    <location>
        <begin position="104"/>
        <end position="123"/>
    </location>
</feature>
<organism evidence="7 8">
    <name type="scientific">Phytohabitans flavus</name>
    <dbReference type="NCBI Taxonomy" id="1076124"/>
    <lineage>
        <taxon>Bacteria</taxon>
        <taxon>Bacillati</taxon>
        <taxon>Actinomycetota</taxon>
        <taxon>Actinomycetes</taxon>
        <taxon>Micromonosporales</taxon>
        <taxon>Micromonosporaceae</taxon>
    </lineage>
</organism>
<reference evidence="7 8" key="2">
    <citation type="submission" date="2020-03" db="EMBL/GenBank/DDBJ databases">
        <authorList>
            <person name="Ichikawa N."/>
            <person name="Kimura A."/>
            <person name="Kitahashi Y."/>
            <person name="Uohara A."/>
        </authorList>
    </citation>
    <scope>NUCLEOTIDE SEQUENCE [LARGE SCALE GENOMIC DNA]</scope>
    <source>
        <strain evidence="7 8">NBRC 107702</strain>
    </source>
</reference>
<name>A0A6F8XQI6_9ACTN</name>
<keyword evidence="2 5" id="KW-0812">Transmembrane</keyword>
<dbReference type="PROSITE" id="PS50850">
    <property type="entry name" value="MFS"/>
    <property type="match status" value="1"/>
</dbReference>
<sequence>MIIGMLNMSRYRAVLALPGVRSLLAVGLLGRLPSACAAIVLTLYVVLDLDRGYAAAGLIGAGVTIGAALGTPLLGRFVDRYGLRPVVAATAVVEAIFWCTAQALPYPALAVAALAGGLLRLPAFPLVRQSIAAIVPPERRRSAYALDSMAVELSFIVGPALAVLLATTAGPRAAMLALAATALASGVAFYLLDPPVRTEAEGVGTDPAVPLRQWLRPRLVGMLAVAAATTLVLGGSDVAVVAAMRDADQVGWTGVVLALWGAYSLAGGFAYGAASRAPGPAALLVLMAACTVPVGLGGGQWWLLALALLPAGVLCAPTLAATADVISRLAPAQVRGVAMGLHGSAVTVGLAVGAPLSGAVMDLRSPPWGFAATGLVGLAVALTVLLGERRRRAAEPPPTGPDNLT</sequence>
<evidence type="ECO:0000259" key="6">
    <source>
        <dbReference type="PROSITE" id="PS50850"/>
    </source>
</evidence>
<evidence type="ECO:0000313" key="7">
    <source>
        <dbReference type="EMBL" id="BCB76094.1"/>
    </source>
</evidence>
<keyword evidence="4 5" id="KW-0472">Membrane</keyword>
<feature type="transmembrane region" description="Helical" evidence="5">
    <location>
        <begin position="368"/>
        <end position="387"/>
    </location>
</feature>
<dbReference type="PANTHER" id="PTHR23542:SF1">
    <property type="entry name" value="MAJOR FACILITATOR SUPERFAMILY (MFS) PROFILE DOMAIN-CONTAINING PROTEIN"/>
    <property type="match status" value="1"/>
</dbReference>
<dbReference type="InterPro" id="IPR011701">
    <property type="entry name" value="MFS"/>
</dbReference>
<dbReference type="AlphaFoldDB" id="A0A6F8XQI6"/>
<dbReference type="InterPro" id="IPR020846">
    <property type="entry name" value="MFS_dom"/>
</dbReference>
<dbReference type="KEGG" id="pfla:Pflav_025040"/>
<dbReference type="PANTHER" id="PTHR23542">
    <property type="match status" value="1"/>
</dbReference>
<evidence type="ECO:0000256" key="2">
    <source>
        <dbReference type="ARBA" id="ARBA00022692"/>
    </source>
</evidence>
<dbReference type="InterPro" id="IPR036259">
    <property type="entry name" value="MFS_trans_sf"/>
</dbReference>
<feature type="transmembrane region" description="Helical" evidence="5">
    <location>
        <begin position="144"/>
        <end position="167"/>
    </location>
</feature>
<feature type="domain" description="Major facilitator superfamily (MFS) profile" evidence="6">
    <location>
        <begin position="1"/>
        <end position="197"/>
    </location>
</feature>
<evidence type="ECO:0000256" key="1">
    <source>
        <dbReference type="ARBA" id="ARBA00004651"/>
    </source>
</evidence>
<dbReference type="SUPFAM" id="SSF103473">
    <property type="entry name" value="MFS general substrate transporter"/>
    <property type="match status" value="1"/>
</dbReference>
<keyword evidence="3 5" id="KW-1133">Transmembrane helix</keyword>
<proteinExistence type="predicted"/>
<gene>
    <name evidence="7" type="ORF">Pflav_025040</name>
</gene>
<dbReference type="Gene3D" id="1.20.1250.20">
    <property type="entry name" value="MFS general substrate transporter like domains"/>
    <property type="match status" value="1"/>
</dbReference>
<accession>A0A6F8XQI6</accession>
<feature type="transmembrane region" description="Helical" evidence="5">
    <location>
        <begin position="302"/>
        <end position="325"/>
    </location>
</feature>
<feature type="transmembrane region" description="Helical" evidence="5">
    <location>
        <begin position="337"/>
        <end position="356"/>
    </location>
</feature>
<reference evidence="7 8" key="1">
    <citation type="submission" date="2020-03" db="EMBL/GenBank/DDBJ databases">
        <title>Whole genome shotgun sequence of Phytohabitans flavus NBRC 107702.</title>
        <authorList>
            <person name="Komaki H."/>
            <person name="Tamura T."/>
        </authorList>
    </citation>
    <scope>NUCLEOTIDE SEQUENCE [LARGE SCALE GENOMIC DNA]</scope>
    <source>
        <strain evidence="7 8">NBRC 107702</strain>
    </source>
</reference>
<feature type="transmembrane region" description="Helical" evidence="5">
    <location>
        <begin position="250"/>
        <end position="272"/>
    </location>
</feature>
<evidence type="ECO:0000313" key="8">
    <source>
        <dbReference type="Proteomes" id="UP000502508"/>
    </source>
</evidence>
<dbReference type="Pfam" id="PF07690">
    <property type="entry name" value="MFS_1"/>
    <property type="match status" value="1"/>
</dbReference>